<evidence type="ECO:0000313" key="2">
    <source>
        <dbReference type="Proteomes" id="UP001302719"/>
    </source>
</evidence>
<dbReference type="Proteomes" id="UP001302719">
    <property type="component" value="Chromosome"/>
</dbReference>
<name>A0AA96JRH5_9BACT</name>
<evidence type="ECO:0008006" key="3">
    <source>
        <dbReference type="Google" id="ProtNLM"/>
    </source>
</evidence>
<dbReference type="RefSeq" id="WP_312642058.1">
    <property type="nucleotide sequence ID" value="NZ_CP116967.1"/>
</dbReference>
<sequence length="109" mass="11838">MKGVPWWSVWVILTLASCGGGNLQQMDATPYAQMIERPNGECPHSKIEQGLVNKHPEATVLVTVAEITGDKVITTSQIPVKANQTVYLGCAFLPSGQDAARKILDVQFE</sequence>
<accession>A0AA96JRH5</accession>
<dbReference type="AlphaFoldDB" id="A0AA96JRH5"/>
<reference evidence="1 2" key="1">
    <citation type="submission" date="2023-01" db="EMBL/GenBank/DDBJ databases">
        <title>Cultivation and genomic characterization of new, ubiquitous marine nitrite-oxidizing bacteria from the Nitrospirales.</title>
        <authorList>
            <person name="Mueller A.J."/>
            <person name="Daebeler A."/>
            <person name="Herbold C.W."/>
            <person name="Kirkegaard R.H."/>
            <person name="Daims H."/>
        </authorList>
    </citation>
    <scope>NUCLEOTIDE SEQUENCE [LARGE SCALE GENOMIC DNA]</scope>
    <source>
        <strain evidence="1 2">VA</strain>
    </source>
</reference>
<keyword evidence="2" id="KW-1185">Reference proteome</keyword>
<proteinExistence type="predicted"/>
<protein>
    <recommendedName>
        <fullName evidence="3">Lipoprotein</fullName>
    </recommendedName>
</protein>
<dbReference type="KEGG" id="nall:PP769_16280"/>
<gene>
    <name evidence="1" type="ORF">PP769_16280</name>
</gene>
<dbReference type="PROSITE" id="PS51257">
    <property type="entry name" value="PROKAR_LIPOPROTEIN"/>
    <property type="match status" value="1"/>
</dbReference>
<organism evidence="1 2">
    <name type="scientific">Candidatus Nitrospira allomarina</name>
    <dbReference type="NCBI Taxonomy" id="3020900"/>
    <lineage>
        <taxon>Bacteria</taxon>
        <taxon>Pseudomonadati</taxon>
        <taxon>Nitrospirota</taxon>
        <taxon>Nitrospiria</taxon>
        <taxon>Nitrospirales</taxon>
        <taxon>Nitrospiraceae</taxon>
        <taxon>Nitrospira</taxon>
    </lineage>
</organism>
<dbReference type="EMBL" id="CP116967">
    <property type="protein sequence ID" value="WNM57507.1"/>
    <property type="molecule type" value="Genomic_DNA"/>
</dbReference>
<evidence type="ECO:0000313" key="1">
    <source>
        <dbReference type="EMBL" id="WNM57507.1"/>
    </source>
</evidence>